<accession>A0A560BNE0</accession>
<dbReference type="Proteomes" id="UP000316083">
    <property type="component" value="Unassembled WGS sequence"/>
</dbReference>
<protein>
    <submittedName>
        <fullName evidence="1">Uncharacterized protein</fullName>
    </submittedName>
</protein>
<proteinExistence type="predicted"/>
<name>A0A560BNE0_AZOBR</name>
<reference evidence="1 2" key="1">
    <citation type="submission" date="2019-06" db="EMBL/GenBank/DDBJ databases">
        <title>Genomic Encyclopedia of Type Strains, Phase IV (KMG-V): Genome sequencing to study the core and pangenomes of soil and plant-associated prokaryotes.</title>
        <authorList>
            <person name="Whitman W."/>
        </authorList>
    </citation>
    <scope>NUCLEOTIDE SEQUENCE [LARGE SCALE GENOMIC DNA]</scope>
    <source>
        <strain evidence="1 2">BR 11796</strain>
    </source>
</reference>
<dbReference type="AlphaFoldDB" id="A0A560BNE0"/>
<evidence type="ECO:0000313" key="2">
    <source>
        <dbReference type="Proteomes" id="UP000316083"/>
    </source>
</evidence>
<sequence>MAVTALYLEVVRALDARRRALGWSMAELDDRAGTNDGYFAKILHADTPSGRQAGWEILDLFAQALFPAGTRVAIAPAFRGLKLPAPANENGPAEQLPLDLDIVGPYCSLRSWYRRRRPPRVYRVGGGRRRA</sequence>
<dbReference type="RefSeq" id="WP_145671790.1">
    <property type="nucleotide sequence ID" value="NZ_VITF01000001.1"/>
</dbReference>
<comment type="caution">
    <text evidence="1">The sequence shown here is derived from an EMBL/GenBank/DDBJ whole genome shotgun (WGS) entry which is preliminary data.</text>
</comment>
<gene>
    <name evidence="1" type="ORF">FBZ82_101152</name>
</gene>
<evidence type="ECO:0000313" key="1">
    <source>
        <dbReference type="EMBL" id="TWA74137.1"/>
    </source>
</evidence>
<organism evidence="1 2">
    <name type="scientific">Azospirillum brasilense</name>
    <dbReference type="NCBI Taxonomy" id="192"/>
    <lineage>
        <taxon>Bacteria</taxon>
        <taxon>Pseudomonadati</taxon>
        <taxon>Pseudomonadota</taxon>
        <taxon>Alphaproteobacteria</taxon>
        <taxon>Rhodospirillales</taxon>
        <taxon>Azospirillaceae</taxon>
        <taxon>Azospirillum</taxon>
    </lineage>
</organism>
<dbReference type="EMBL" id="VITF01000001">
    <property type="protein sequence ID" value="TWA74137.1"/>
    <property type="molecule type" value="Genomic_DNA"/>
</dbReference>